<accession>A0A3D9C6V4</accession>
<dbReference type="EMBL" id="QNVT01000013">
    <property type="protein sequence ID" value="REC61603.1"/>
    <property type="molecule type" value="Genomic_DNA"/>
</dbReference>
<evidence type="ECO:0000313" key="1">
    <source>
        <dbReference type="EMBL" id="REC61603.1"/>
    </source>
</evidence>
<dbReference type="RefSeq" id="WP_115971422.1">
    <property type="nucleotide sequence ID" value="NZ_QNVT01000013.1"/>
</dbReference>
<dbReference type="AlphaFoldDB" id="A0A3D9C6V4"/>
<dbReference type="Proteomes" id="UP000256686">
    <property type="component" value="Unassembled WGS sequence"/>
</dbReference>
<proteinExistence type="predicted"/>
<dbReference type="PROSITE" id="PS51257">
    <property type="entry name" value="PROKAR_LIPOPROTEIN"/>
    <property type="match status" value="1"/>
</dbReference>
<protein>
    <recommendedName>
        <fullName evidence="3">Lipocalin-like domain-containing protein</fullName>
    </recommendedName>
</protein>
<keyword evidence="2" id="KW-1185">Reference proteome</keyword>
<reference evidence="2" key="1">
    <citation type="submission" date="2018-06" db="EMBL/GenBank/DDBJ databases">
        <authorList>
            <person name="Lum Nde A."/>
            <person name="Hugo C."/>
        </authorList>
    </citation>
    <scope>NUCLEOTIDE SEQUENCE [LARGE SCALE GENOMIC DNA]</scope>
    <source>
        <strain evidence="2">1_F178</strain>
    </source>
</reference>
<evidence type="ECO:0008006" key="3">
    <source>
        <dbReference type="Google" id="ProtNLM"/>
    </source>
</evidence>
<evidence type="ECO:0000313" key="2">
    <source>
        <dbReference type="Proteomes" id="UP000256686"/>
    </source>
</evidence>
<name>A0A3D9C6V4_9FLAO</name>
<sequence length="126" mass="14674">MLNIKRLLAVAVLLSIYSCSSNKLIGSWEFIELYEGTVPKIDTLKNKQNRSRYGTGILSFHPNNSFDSKDLTGNYQKENNLLKMKYNESKDTIRMKIAYINKDYLLLSSMSEKSDTWFYKKIKAKK</sequence>
<comment type="caution">
    <text evidence="1">The sequence shown here is derived from an EMBL/GenBank/DDBJ whole genome shotgun (WGS) entry which is preliminary data.</text>
</comment>
<gene>
    <name evidence="1" type="ORF">DRF65_14185</name>
</gene>
<organism evidence="1 2">
    <name type="scientific">Chryseobacterium pennae</name>
    <dbReference type="NCBI Taxonomy" id="2258962"/>
    <lineage>
        <taxon>Bacteria</taxon>
        <taxon>Pseudomonadati</taxon>
        <taxon>Bacteroidota</taxon>
        <taxon>Flavobacteriia</taxon>
        <taxon>Flavobacteriales</taxon>
        <taxon>Weeksellaceae</taxon>
        <taxon>Chryseobacterium group</taxon>
        <taxon>Chryseobacterium</taxon>
    </lineage>
</organism>